<dbReference type="GO" id="GO:0005737">
    <property type="term" value="C:cytoplasm"/>
    <property type="evidence" value="ECO:0007669"/>
    <property type="project" value="UniProtKB-SubCell"/>
</dbReference>
<accession>A0A0D2WJ88</accession>
<reference evidence="9" key="1">
    <citation type="submission" date="2011-02" db="EMBL/GenBank/DDBJ databases">
        <title>The Genome Sequence of Capsaspora owczarzaki ATCC 30864.</title>
        <authorList>
            <person name="Russ C."/>
            <person name="Cuomo C."/>
            <person name="Burger G."/>
            <person name="Gray M.W."/>
            <person name="Holland P.W.H."/>
            <person name="King N."/>
            <person name="Lang F.B.F."/>
            <person name="Roger A.J."/>
            <person name="Ruiz-Trillo I."/>
            <person name="Young S.K."/>
            <person name="Zeng Q."/>
            <person name="Gargeya S."/>
            <person name="Alvarado L."/>
            <person name="Berlin A."/>
            <person name="Chapman S.B."/>
            <person name="Chen Z."/>
            <person name="Freedman E."/>
            <person name="Gellesch M."/>
            <person name="Goldberg J."/>
            <person name="Griggs A."/>
            <person name="Gujja S."/>
            <person name="Heilman E."/>
            <person name="Heiman D."/>
            <person name="Howarth C."/>
            <person name="Mehta T."/>
            <person name="Neiman D."/>
            <person name="Pearson M."/>
            <person name="Roberts A."/>
            <person name="Saif S."/>
            <person name="Shea T."/>
            <person name="Shenoy N."/>
            <person name="Sisk P."/>
            <person name="Stolte C."/>
            <person name="Sykes S."/>
            <person name="White J."/>
            <person name="Yandava C."/>
            <person name="Haas B."/>
            <person name="Nusbaum C."/>
            <person name="Birren B."/>
        </authorList>
    </citation>
    <scope>NUCLEOTIDE SEQUENCE</scope>
    <source>
        <strain evidence="9">ATCC 30864</strain>
    </source>
</reference>
<dbReference type="Proteomes" id="UP000008743">
    <property type="component" value="Unassembled WGS sequence"/>
</dbReference>
<comment type="subcellular location">
    <subcellularLocation>
        <location evidence="6">Nucleus</location>
    </subcellularLocation>
    <subcellularLocation>
        <location evidence="6">Cytoplasm</location>
    </subcellularLocation>
</comment>
<keyword evidence="4 6" id="KW-0694">RNA-binding</keyword>
<dbReference type="PANTHER" id="PTHR13047">
    <property type="entry name" value="PRE-MRNA CLEAVAGE FACTOR IM, 25KD SUBUNIT"/>
    <property type="match status" value="1"/>
</dbReference>
<dbReference type="GO" id="GO:0003729">
    <property type="term" value="F:mRNA binding"/>
    <property type="evidence" value="ECO:0007669"/>
    <property type="project" value="UniProtKB-UniRule"/>
</dbReference>
<keyword evidence="3 6" id="KW-0507">mRNA processing</keyword>
<dbReference type="GO" id="GO:0005849">
    <property type="term" value="C:mRNA cleavage factor complex"/>
    <property type="evidence" value="ECO:0007669"/>
    <property type="project" value="UniProtKB-UniRule"/>
</dbReference>
<dbReference type="PhylomeDB" id="A0A0D2WJ88"/>
<dbReference type="Gene3D" id="3.90.79.10">
    <property type="entry name" value="Nucleoside Triphosphate Pyrophosphohydrolase"/>
    <property type="match status" value="1"/>
</dbReference>
<comment type="function">
    <text evidence="6">Component of the cleavage factor Im (CFIm) complex that functions as an activator of the pre-mRNA 3'-end cleavage and polyadenylation processing required for the maturation of pre-mRNA into functional mRNAs. CFIm contributes to the recruitment of multiprotein complexes on specific sequences on the pre-mRNA 3'-end, so called cleavage and polyadenylation signals (pA signals). Most pre-mRNAs contain multiple pA signals, resulting in alternative cleavage and polyadenylation (APA) producing mRNAs with variable 3'-end formation. The CFIm complex acts as a key regulator of cleavage and polyadenylation site choice during APA through its binding to 5'-UGUA-3' elements localized in the 3'-untranslated region (UTR) for a huge number of pre-mRNAs.</text>
</comment>
<feature type="domain" description="Nudix hydrolase" evidence="7">
    <location>
        <begin position="48"/>
        <end position="172"/>
    </location>
</feature>
<evidence type="ECO:0000313" key="8">
    <source>
        <dbReference type="EMBL" id="KJE90060.1"/>
    </source>
</evidence>
<dbReference type="GO" id="GO:0031124">
    <property type="term" value="P:mRNA 3'-end processing"/>
    <property type="evidence" value="ECO:0007669"/>
    <property type="project" value="InterPro"/>
</dbReference>
<dbReference type="eggNOG" id="KOG1689">
    <property type="taxonomic scope" value="Eukaryota"/>
</dbReference>
<dbReference type="EMBL" id="KE346361">
    <property type="protein sequence ID" value="KJE90060.1"/>
    <property type="molecule type" value="Genomic_DNA"/>
</dbReference>
<dbReference type="InterPro" id="IPR015797">
    <property type="entry name" value="NUDIX_hydrolase-like_dom_sf"/>
</dbReference>
<keyword evidence="5 6" id="KW-0539">Nucleus</keyword>
<keyword evidence="9" id="KW-1185">Reference proteome</keyword>
<dbReference type="PIRSF" id="PIRSF017888">
    <property type="entry name" value="CPSF-25"/>
    <property type="match status" value="1"/>
</dbReference>
<evidence type="ECO:0000256" key="5">
    <source>
        <dbReference type="ARBA" id="ARBA00023242"/>
    </source>
</evidence>
<dbReference type="Pfam" id="PF13869">
    <property type="entry name" value="NUDIX_2"/>
    <property type="match status" value="1"/>
</dbReference>
<dbReference type="InParanoid" id="A0A0D2WJ88"/>
<dbReference type="RefSeq" id="XP_004349955.1">
    <property type="nucleotide sequence ID" value="XM_004349905.2"/>
</dbReference>
<evidence type="ECO:0000256" key="2">
    <source>
        <dbReference type="ARBA" id="ARBA00016266"/>
    </source>
</evidence>
<dbReference type="PROSITE" id="PS51462">
    <property type="entry name" value="NUDIX"/>
    <property type="match status" value="1"/>
</dbReference>
<keyword evidence="6" id="KW-0963">Cytoplasm</keyword>
<evidence type="ECO:0000256" key="4">
    <source>
        <dbReference type="ARBA" id="ARBA00022884"/>
    </source>
</evidence>
<gene>
    <name evidence="8" type="ORF">CAOG_001435</name>
</gene>
<proteinExistence type="inferred from homology"/>
<dbReference type="CDD" id="cd18871">
    <property type="entry name" value="NUDIX_Cfim25_Nudt21"/>
    <property type="match status" value="1"/>
</dbReference>
<dbReference type="InterPro" id="IPR016706">
    <property type="entry name" value="Cleav_polyA_spec_factor_su5"/>
</dbReference>
<dbReference type="FunFam" id="3.90.79.10:FF:000020">
    <property type="entry name" value="Pre-mRNA cleavage factor Im subunit 2"/>
    <property type="match status" value="1"/>
</dbReference>
<comment type="similarity">
    <text evidence="1 6">Belongs to the Nudix hydrolase family. CPSF5 subfamily.</text>
</comment>
<dbReference type="OrthoDB" id="277288at2759"/>
<protein>
    <recommendedName>
        <fullName evidence="2 6">Cleavage and polyadenylation specificity factor subunit 5</fullName>
    </recommendedName>
</protein>
<comment type="subunit">
    <text evidence="6">Homodimer (via N- and C-terminus); binds RNA as homodimer. Component of the cleavage factor Im (CFIm) complex.</text>
</comment>
<dbReference type="STRING" id="595528.A0A0D2WJ88"/>
<evidence type="ECO:0000256" key="6">
    <source>
        <dbReference type="PIRNR" id="PIRNR017888"/>
    </source>
</evidence>
<evidence type="ECO:0000256" key="1">
    <source>
        <dbReference type="ARBA" id="ARBA00009710"/>
    </source>
</evidence>
<evidence type="ECO:0000256" key="3">
    <source>
        <dbReference type="ARBA" id="ARBA00022664"/>
    </source>
</evidence>
<dbReference type="AlphaFoldDB" id="A0A0D2WJ88"/>
<evidence type="ECO:0000259" key="7">
    <source>
        <dbReference type="PROSITE" id="PS51462"/>
    </source>
</evidence>
<organism evidence="8 9">
    <name type="scientific">Capsaspora owczarzaki (strain ATCC 30864)</name>
    <dbReference type="NCBI Taxonomy" id="595528"/>
    <lineage>
        <taxon>Eukaryota</taxon>
        <taxon>Filasterea</taxon>
        <taxon>Capsaspora</taxon>
    </lineage>
</organism>
<sequence length="198" mass="22683">MAGLIVPDVNLFPLTNYSFGIKDPQYERDPSVPTRMQRLKDEFEQYGSRRTVEAVLLVHEHNHPHLLLLQLGTTFFKLPGGELDIGEDEITGCQRWLTKTLAVEGTSIPWNVCEIVCNWYRPSYDQNQYPYIPGHVTRPKEHRRVFVVELPPNAALAVPKNYKLVAAPLFELHDNPQTYGPVIAQLPAMLSRINFVYN</sequence>
<dbReference type="SUPFAM" id="SSF55811">
    <property type="entry name" value="Nudix"/>
    <property type="match status" value="1"/>
</dbReference>
<evidence type="ECO:0000313" key="9">
    <source>
        <dbReference type="Proteomes" id="UP000008743"/>
    </source>
</evidence>
<name>A0A0D2WJ88_CAPO3</name>
<dbReference type="InterPro" id="IPR000086">
    <property type="entry name" value="NUDIX_hydrolase_dom"/>
</dbReference>
<dbReference type="OMA" id="NDEWEIG"/>